<dbReference type="RefSeq" id="WP_386161178.1">
    <property type="nucleotide sequence ID" value="NZ_JBHMBS010000020.1"/>
</dbReference>
<feature type="compositionally biased region" description="Low complexity" evidence="5">
    <location>
        <begin position="32"/>
        <end position="47"/>
    </location>
</feature>
<comment type="caution">
    <text evidence="6">The sequence shown here is derived from an EMBL/GenBank/DDBJ whole genome shotgun (WGS) entry which is preliminary data.</text>
</comment>
<evidence type="ECO:0000256" key="5">
    <source>
        <dbReference type="SAM" id="MobiDB-lite"/>
    </source>
</evidence>
<keyword evidence="2" id="KW-0812">Transmembrane</keyword>
<name>A0ABV5TLT7_9ACTN</name>
<evidence type="ECO:0000256" key="1">
    <source>
        <dbReference type="ARBA" id="ARBA00004167"/>
    </source>
</evidence>
<reference evidence="6 7" key="1">
    <citation type="submission" date="2024-09" db="EMBL/GenBank/DDBJ databases">
        <authorList>
            <person name="Sun Q."/>
            <person name="Mori K."/>
        </authorList>
    </citation>
    <scope>NUCLEOTIDE SEQUENCE [LARGE SCALE GENOMIC DNA]</scope>
    <source>
        <strain evidence="6 7">JCM 3028</strain>
    </source>
</reference>
<evidence type="ECO:0000313" key="7">
    <source>
        <dbReference type="Proteomes" id="UP001589610"/>
    </source>
</evidence>
<comment type="subcellular location">
    <subcellularLocation>
        <location evidence="1">Membrane</location>
        <topology evidence="1">Single-pass membrane protein</topology>
    </subcellularLocation>
</comment>
<dbReference type="Proteomes" id="UP001589610">
    <property type="component" value="Unassembled WGS sequence"/>
</dbReference>
<dbReference type="PANTHER" id="PTHR30168">
    <property type="entry name" value="PUTATIVE MEMBRANE PROTEIN YPFJ"/>
    <property type="match status" value="1"/>
</dbReference>
<evidence type="ECO:0000256" key="2">
    <source>
        <dbReference type="ARBA" id="ARBA00022692"/>
    </source>
</evidence>
<dbReference type="PANTHER" id="PTHR30168:SF0">
    <property type="entry name" value="INNER MEMBRANE PROTEIN"/>
    <property type="match status" value="1"/>
</dbReference>
<organism evidence="6 7">
    <name type="scientific">Streptosporangium vulgare</name>
    <dbReference type="NCBI Taxonomy" id="46190"/>
    <lineage>
        <taxon>Bacteria</taxon>
        <taxon>Bacillati</taxon>
        <taxon>Actinomycetota</taxon>
        <taxon>Actinomycetes</taxon>
        <taxon>Streptosporangiales</taxon>
        <taxon>Streptosporangiaceae</taxon>
        <taxon>Streptosporangium</taxon>
    </lineage>
</organism>
<proteinExistence type="predicted"/>
<protein>
    <submittedName>
        <fullName evidence="6">Neutral zinc metallopeptidase</fullName>
    </submittedName>
</protein>
<evidence type="ECO:0000256" key="3">
    <source>
        <dbReference type="ARBA" id="ARBA00022989"/>
    </source>
</evidence>
<dbReference type="EMBL" id="JBHMBS010000020">
    <property type="protein sequence ID" value="MFB9680090.1"/>
    <property type="molecule type" value="Genomic_DNA"/>
</dbReference>
<feature type="region of interest" description="Disordered" evidence="5">
    <location>
        <begin position="1"/>
        <end position="63"/>
    </location>
</feature>
<keyword evidence="3" id="KW-1133">Transmembrane helix</keyword>
<dbReference type="InterPro" id="IPR007343">
    <property type="entry name" value="Uncharacterised_pept_Zn_put"/>
</dbReference>
<sequence>MTFALVTGLGPASASASRTNAPSASQQVAPVTGTASDTTASTASASAKEQAPPRGRAAATASPLYRTGTLPTMRCQAGQIRAGSAASYRVFVTKLIRCLNLAWKTQFRKTNLGFSHPKLRFSTTKVNTPCGRWPSSAGGLYCSSNRTIYIAVTREVLKNAQPANHAQFIAHEYGHHVQRLAGIMDYYGRSIWRASSSTKLAFSRRLELQADCLASAFLRQAADDLPVEQAQWEAMVSWVSANGHKNWPKNDHGKGRSQAYWMERGFNAGSPSGCNTWTAPTGRVA</sequence>
<feature type="compositionally biased region" description="Polar residues" evidence="5">
    <location>
        <begin position="14"/>
        <end position="29"/>
    </location>
</feature>
<keyword evidence="7" id="KW-1185">Reference proteome</keyword>
<gene>
    <name evidence="6" type="ORF">ACFFRH_31805</name>
</gene>
<keyword evidence="4" id="KW-0472">Membrane</keyword>
<accession>A0ABV5TLT7</accession>
<evidence type="ECO:0000313" key="6">
    <source>
        <dbReference type="EMBL" id="MFB9680090.1"/>
    </source>
</evidence>
<dbReference type="Pfam" id="PF04228">
    <property type="entry name" value="Zn_peptidase"/>
    <property type="match status" value="1"/>
</dbReference>
<evidence type="ECO:0000256" key="4">
    <source>
        <dbReference type="ARBA" id="ARBA00023136"/>
    </source>
</evidence>